<dbReference type="InterPro" id="IPR004046">
    <property type="entry name" value="GST_C"/>
</dbReference>
<organism evidence="4 5">
    <name type="scientific">Fulvimarina manganoxydans</name>
    <dbReference type="NCBI Taxonomy" id="937218"/>
    <lineage>
        <taxon>Bacteria</taxon>
        <taxon>Pseudomonadati</taxon>
        <taxon>Pseudomonadota</taxon>
        <taxon>Alphaproteobacteria</taxon>
        <taxon>Hyphomicrobiales</taxon>
        <taxon>Aurantimonadaceae</taxon>
        <taxon>Fulvimarina</taxon>
    </lineage>
</organism>
<dbReference type="Pfam" id="PF00043">
    <property type="entry name" value="GST_C"/>
    <property type="match status" value="1"/>
</dbReference>
<name>A0A1W2CG21_9HYPH</name>
<dbReference type="CDD" id="cd00299">
    <property type="entry name" value="GST_C_family"/>
    <property type="match status" value="1"/>
</dbReference>
<dbReference type="Pfam" id="PF13417">
    <property type="entry name" value="GST_N_3"/>
    <property type="match status" value="1"/>
</dbReference>
<evidence type="ECO:0000313" key="4">
    <source>
        <dbReference type="EMBL" id="SMC84207.1"/>
    </source>
</evidence>
<accession>A0A1W2CG21</accession>
<dbReference type="OrthoDB" id="9794721at2"/>
<evidence type="ECO:0000313" key="5">
    <source>
        <dbReference type="Proteomes" id="UP000192656"/>
    </source>
</evidence>
<dbReference type="CDD" id="cd00570">
    <property type="entry name" value="GST_N_family"/>
    <property type="match status" value="1"/>
</dbReference>
<keyword evidence="4" id="KW-0808">Transferase</keyword>
<proteinExistence type="predicted"/>
<dbReference type="AlphaFoldDB" id="A0A1W2CG21"/>
<dbReference type="PROSITE" id="PS50404">
    <property type="entry name" value="GST_NTER"/>
    <property type="match status" value="1"/>
</dbReference>
<evidence type="ECO:0000256" key="1">
    <source>
        <dbReference type="ARBA" id="ARBA00011738"/>
    </source>
</evidence>
<feature type="domain" description="GST N-terminal" evidence="2">
    <location>
        <begin position="1"/>
        <end position="79"/>
    </location>
</feature>
<dbReference type="PANTHER" id="PTHR43969:SF9">
    <property type="entry name" value="GLUTATHIONE S TRANSFERASE D10, ISOFORM A-RELATED"/>
    <property type="match status" value="1"/>
</dbReference>
<dbReference type="InterPro" id="IPR010987">
    <property type="entry name" value="Glutathione-S-Trfase_C-like"/>
</dbReference>
<gene>
    <name evidence="4" type="ORF">SAMN06297251_1109</name>
</gene>
<dbReference type="Gene3D" id="3.40.30.10">
    <property type="entry name" value="Glutaredoxin"/>
    <property type="match status" value="1"/>
</dbReference>
<dbReference type="Proteomes" id="UP000192656">
    <property type="component" value="Unassembled WGS sequence"/>
</dbReference>
<reference evidence="4 5" key="1">
    <citation type="submission" date="2017-04" db="EMBL/GenBank/DDBJ databases">
        <authorList>
            <person name="Afonso C.L."/>
            <person name="Miller P.J."/>
            <person name="Scott M.A."/>
            <person name="Spackman E."/>
            <person name="Goraichik I."/>
            <person name="Dimitrov K.M."/>
            <person name="Suarez D.L."/>
            <person name="Swayne D.E."/>
        </authorList>
    </citation>
    <scope>NUCLEOTIDE SEQUENCE [LARGE SCALE GENOMIC DNA]</scope>
    <source>
        <strain evidence="4 5">CGMCC 1.10972</strain>
    </source>
</reference>
<keyword evidence="5" id="KW-1185">Reference proteome</keyword>
<feature type="domain" description="GST C-terminal" evidence="3">
    <location>
        <begin position="88"/>
        <end position="222"/>
    </location>
</feature>
<dbReference type="SUPFAM" id="SSF47616">
    <property type="entry name" value="GST C-terminal domain-like"/>
    <property type="match status" value="1"/>
</dbReference>
<dbReference type="SUPFAM" id="SSF52833">
    <property type="entry name" value="Thioredoxin-like"/>
    <property type="match status" value="1"/>
</dbReference>
<protein>
    <submittedName>
        <fullName evidence="4">Glutathione S-transferase</fullName>
    </submittedName>
</protein>
<dbReference type="STRING" id="937218.SAMN06297251_1109"/>
<dbReference type="InterPro" id="IPR036249">
    <property type="entry name" value="Thioredoxin-like_sf"/>
</dbReference>
<dbReference type="PROSITE" id="PS50405">
    <property type="entry name" value="GST_CTER"/>
    <property type="match status" value="1"/>
</dbReference>
<dbReference type="Gene3D" id="1.20.1050.10">
    <property type="match status" value="1"/>
</dbReference>
<dbReference type="GO" id="GO:0004364">
    <property type="term" value="F:glutathione transferase activity"/>
    <property type="evidence" value="ECO:0007669"/>
    <property type="project" value="TreeGrafter"/>
</dbReference>
<evidence type="ECO:0000259" key="3">
    <source>
        <dbReference type="PROSITE" id="PS50405"/>
    </source>
</evidence>
<dbReference type="RefSeq" id="WP_084410306.1">
    <property type="nucleotide sequence ID" value="NZ_FWXR01000010.1"/>
</dbReference>
<dbReference type="EMBL" id="FWXR01000010">
    <property type="protein sequence ID" value="SMC84207.1"/>
    <property type="molecule type" value="Genomic_DNA"/>
</dbReference>
<dbReference type="PANTHER" id="PTHR43969">
    <property type="entry name" value="GLUTATHIONE S TRANSFERASE D10, ISOFORM A-RELATED"/>
    <property type="match status" value="1"/>
</dbReference>
<dbReference type="GO" id="GO:0006749">
    <property type="term" value="P:glutathione metabolic process"/>
    <property type="evidence" value="ECO:0007669"/>
    <property type="project" value="TreeGrafter"/>
</dbReference>
<evidence type="ECO:0000259" key="2">
    <source>
        <dbReference type="PROSITE" id="PS50404"/>
    </source>
</evidence>
<comment type="subunit">
    <text evidence="1">Homodimer.</text>
</comment>
<sequence length="230" mass="26546">MLKLYHHPMSAASRYVRLLLGEYAERCELIEERPWERRRAFLAMNPAATLPVMIEDDGPAIVGGIIAGEYLDETRGVFMRDKRLMPEKPAERAEVRRLTEWFVDKLDQEVTRYLVRERVFKLDMPKGEGGGAPDASAIRAARANFKHHFRYLGWLTENRDWLAGPRMSQADLAAAAVISILDYLGEVQWDDEPAAKDWYSRMKSRPSFRPLLTERVRGVPPVQHYADLDF</sequence>
<dbReference type="InterPro" id="IPR036282">
    <property type="entry name" value="Glutathione-S-Trfase_C_sf"/>
</dbReference>
<dbReference type="InterPro" id="IPR004045">
    <property type="entry name" value="Glutathione_S-Trfase_N"/>
</dbReference>